<dbReference type="EnsemblMetazoa" id="ACHR004470-RA">
    <property type="protein sequence ID" value="ACHR004470-PA"/>
    <property type="gene ID" value="ACHR004470"/>
</dbReference>
<feature type="compositionally biased region" description="Acidic residues" evidence="3">
    <location>
        <begin position="1496"/>
        <end position="1528"/>
    </location>
</feature>
<name>A0A182K136_9DIPT</name>
<feature type="region of interest" description="Disordered" evidence="3">
    <location>
        <begin position="1496"/>
        <end position="1593"/>
    </location>
</feature>
<feature type="compositionally biased region" description="Acidic residues" evidence="3">
    <location>
        <begin position="1973"/>
        <end position="1988"/>
    </location>
</feature>
<feature type="compositionally biased region" description="Basic and acidic residues" evidence="3">
    <location>
        <begin position="23"/>
        <end position="44"/>
    </location>
</feature>
<feature type="domain" description="Ig-like" evidence="4">
    <location>
        <begin position="429"/>
        <end position="520"/>
    </location>
</feature>
<feature type="compositionally biased region" description="Acidic residues" evidence="3">
    <location>
        <begin position="2308"/>
        <end position="2339"/>
    </location>
</feature>
<feature type="domain" description="Ig-like" evidence="4">
    <location>
        <begin position="2170"/>
        <end position="2268"/>
    </location>
</feature>
<dbReference type="InterPro" id="IPR007110">
    <property type="entry name" value="Ig-like_dom"/>
</dbReference>
<reference evidence="5" key="2">
    <citation type="submission" date="2020-05" db="UniProtKB">
        <authorList>
            <consortium name="EnsemblMetazoa"/>
        </authorList>
    </citation>
    <scope>IDENTIFICATION</scope>
    <source>
        <strain evidence="5">ACHKN1017</strain>
    </source>
</reference>
<dbReference type="InterPro" id="IPR036179">
    <property type="entry name" value="Ig-like_dom_sf"/>
</dbReference>
<feature type="compositionally biased region" description="Acidic residues" evidence="3">
    <location>
        <begin position="1558"/>
        <end position="1575"/>
    </location>
</feature>
<keyword evidence="1" id="KW-1015">Disulfide bond</keyword>
<feature type="region of interest" description="Disordered" evidence="3">
    <location>
        <begin position="2278"/>
        <end position="2339"/>
    </location>
</feature>
<dbReference type="Gene3D" id="2.60.40.10">
    <property type="entry name" value="Immunoglobulins"/>
    <property type="match status" value="12"/>
</dbReference>
<dbReference type="FunFam" id="2.60.40.10:FF:002365">
    <property type="entry name" value="AGAP003610-PA-like protein"/>
    <property type="match status" value="1"/>
</dbReference>
<evidence type="ECO:0000313" key="6">
    <source>
        <dbReference type="Proteomes" id="UP000075881"/>
    </source>
</evidence>
<feature type="domain" description="Ig-like" evidence="4">
    <location>
        <begin position="1337"/>
        <end position="1416"/>
    </location>
</feature>
<feature type="compositionally biased region" description="Basic and acidic residues" evidence="3">
    <location>
        <begin position="2015"/>
        <end position="2038"/>
    </location>
</feature>
<keyword evidence="6" id="KW-1185">Reference proteome</keyword>
<feature type="domain" description="Ig-like" evidence="4">
    <location>
        <begin position="1755"/>
        <end position="1857"/>
    </location>
</feature>
<evidence type="ECO:0000256" key="3">
    <source>
        <dbReference type="SAM" id="MobiDB-lite"/>
    </source>
</evidence>
<feature type="compositionally biased region" description="Acidic residues" evidence="3">
    <location>
        <begin position="251"/>
        <end position="267"/>
    </location>
</feature>
<dbReference type="Pfam" id="PF07679">
    <property type="entry name" value="I-set"/>
    <property type="match status" value="12"/>
</dbReference>
<dbReference type="SMART" id="SM00408">
    <property type="entry name" value="IGc2"/>
    <property type="match status" value="10"/>
</dbReference>
<dbReference type="InterPro" id="IPR003599">
    <property type="entry name" value="Ig_sub"/>
</dbReference>
<dbReference type="CDD" id="cd00096">
    <property type="entry name" value="Ig"/>
    <property type="match status" value="2"/>
</dbReference>
<protein>
    <recommendedName>
        <fullName evidence="4">Ig-like domain-containing protein</fullName>
    </recommendedName>
</protein>
<dbReference type="STRING" id="43041.A0A182K136"/>
<feature type="compositionally biased region" description="Basic residues" evidence="3">
    <location>
        <begin position="1993"/>
        <end position="2008"/>
    </location>
</feature>
<evidence type="ECO:0000256" key="1">
    <source>
        <dbReference type="ARBA" id="ARBA00023157"/>
    </source>
</evidence>
<dbReference type="InterPro" id="IPR013098">
    <property type="entry name" value="Ig_I-set"/>
</dbReference>
<feature type="region of interest" description="Disordered" evidence="3">
    <location>
        <begin position="1912"/>
        <end position="2056"/>
    </location>
</feature>
<dbReference type="FunFam" id="2.60.40.10:FF:000032">
    <property type="entry name" value="palladin isoform X1"/>
    <property type="match status" value="2"/>
</dbReference>
<organism evidence="5 6">
    <name type="scientific">Anopheles christyi</name>
    <dbReference type="NCBI Taxonomy" id="43041"/>
    <lineage>
        <taxon>Eukaryota</taxon>
        <taxon>Metazoa</taxon>
        <taxon>Ecdysozoa</taxon>
        <taxon>Arthropoda</taxon>
        <taxon>Hexapoda</taxon>
        <taxon>Insecta</taxon>
        <taxon>Pterygota</taxon>
        <taxon>Neoptera</taxon>
        <taxon>Endopterygota</taxon>
        <taxon>Diptera</taxon>
        <taxon>Nematocera</taxon>
        <taxon>Culicoidea</taxon>
        <taxon>Culicidae</taxon>
        <taxon>Anophelinae</taxon>
        <taxon>Anopheles</taxon>
    </lineage>
</organism>
<feature type="domain" description="Ig-like" evidence="4">
    <location>
        <begin position="1226"/>
        <end position="1325"/>
    </location>
</feature>
<feature type="domain" description="Ig-like" evidence="4">
    <location>
        <begin position="329"/>
        <end position="417"/>
    </location>
</feature>
<feature type="domain" description="Ig-like" evidence="4">
    <location>
        <begin position="1646"/>
        <end position="1752"/>
    </location>
</feature>
<feature type="domain" description="Ig-like" evidence="4">
    <location>
        <begin position="902"/>
        <end position="999"/>
    </location>
</feature>
<keyword evidence="2" id="KW-0393">Immunoglobulin domain</keyword>
<dbReference type="Proteomes" id="UP000075881">
    <property type="component" value="Unassembled WGS sequence"/>
</dbReference>
<dbReference type="InterPro" id="IPR003598">
    <property type="entry name" value="Ig_sub2"/>
</dbReference>
<dbReference type="InterPro" id="IPR013783">
    <property type="entry name" value="Ig-like_fold"/>
</dbReference>
<feature type="domain" description="Ig-like" evidence="4">
    <location>
        <begin position="688"/>
        <end position="784"/>
    </location>
</feature>
<feature type="compositionally biased region" description="Pro residues" evidence="3">
    <location>
        <begin position="2298"/>
        <end position="2307"/>
    </location>
</feature>
<evidence type="ECO:0000256" key="2">
    <source>
        <dbReference type="ARBA" id="ARBA00023319"/>
    </source>
</evidence>
<feature type="region of interest" description="Disordered" evidence="3">
    <location>
        <begin position="820"/>
        <end position="894"/>
    </location>
</feature>
<feature type="compositionally biased region" description="Basic residues" evidence="3">
    <location>
        <begin position="1582"/>
        <end position="1593"/>
    </location>
</feature>
<dbReference type="SMART" id="SM00409">
    <property type="entry name" value="IG"/>
    <property type="match status" value="10"/>
</dbReference>
<evidence type="ECO:0000313" key="5">
    <source>
        <dbReference type="EnsemblMetazoa" id="ACHR004470-PA"/>
    </source>
</evidence>
<feature type="compositionally biased region" description="Basic and acidic residues" evidence="3">
    <location>
        <begin position="536"/>
        <end position="564"/>
    </location>
</feature>
<dbReference type="PROSITE" id="PS50835">
    <property type="entry name" value="IG_LIKE"/>
    <property type="match status" value="11"/>
</dbReference>
<dbReference type="PANTHER" id="PTHR47633:SF15">
    <property type="entry name" value="IG-LIKE DOMAIN-CONTAINING PROTEIN"/>
    <property type="match status" value="1"/>
</dbReference>
<evidence type="ECO:0000259" key="4">
    <source>
        <dbReference type="PROSITE" id="PS50835"/>
    </source>
</evidence>
<feature type="domain" description="Ig-like" evidence="4">
    <location>
        <begin position="581"/>
        <end position="679"/>
    </location>
</feature>
<sequence>MVRKQGSEEVIPQVIVTGQEQPDDGRSMSREGTYSREPSRDRSSRSVSISRLRVNDPLRKEMMLVREKSPFEIGENRNVQVASCKAIIDKALVMDVSGGVTNVDEYISLFFSSGCVIDEASCKDISTAVEVTIIEEEEERPELVVMPLVEVEEPQPAIDETEDKKKLRRTSLKIASKTNPCDKGDLIDGDVAPTEETEPCEDAPIEGEAEPTGEDGAGEGGVAVDVHEPEPAAESRPADDEPKGVETDLKDDGDESEESYSESEELSSELSYSYSDMSVDEVDPSEWRVFHEDEDEIAMIKYEQRELTPELTEKEKDAEFQRVRKASRPPLYLTKLTDRSAPAGSTIKLQCTVEGQEVTVRWLKNDLPLDRTPNLQTSAADGLYTLTIKHLKHSDAGEYKILAKNRGGEIPSIAHVRVYDAIKPKCQLPFFVKIRDYFHHALNDLVIECTIMFQKEWSIPTITWLKDGEPILLDQRIGATYEGEEIFQLNIYDPTPEDSGRYTCIAENEAGRCQMSHTVDFVDKVPYMRLPGITNADRKQLTEEEVEERKRDEQRFKTEAKERLAGGGRSGRGAADDVHEPYESESYVIRDSKNKLVWAGQLHNVTTTKGAVVKMTCSANGPLPMFKWQRNGRAIDFGDHVRLMNSGAIGQIVINGVTRKDAGEYTCTAKNSHNEIKTTCVLKVITLPSAETTPATFTRAVKEFYDIRADDLVLEVNVHGLPKPTIKWLKDGEEVVLGEKLLINREPNGVYQLCIHKPAPSDCGVYECQAVNSAGTAKVLHEVSFTSKDKLIHVQHIEHADYFKRRLEEKEAASLLLTAEPTPPTDQQQQKQQEASPAQSQAQQAGSVVEGETVPPVSEPAEGEPDATEAPAAEVPAEVQAAPKPKSKAMPRRRFEDGPVEPFVIRDSKNRLMWETKLKNQTVPAGKSMKLTCSVKGPQPTWRWLKNGKPLVWSKSVVNATKVEFGCVRITPTTVADSGEYTAYAKNSFGEIECSCTVNVFATEKDIETVPTFTRVIDYYDSLVDDLILEVHVRGVPDPKLTWERDGMEFTNETDRVIISREGNGVYRLSIHNPEKLDGGKWVVTAKNHAGEEKLKHSVTFKGREFYQNQLTHGIYHADKQVVRSEEDGIVYGTRSRSVSRAPSVAHQVGPEPDISAVVEALATIEATTEEGVPQAEVEGAEQPDGTADAAVEEAVAKKKKEPKQWRKNLQGLLKGRIPGPIAEEPTKHKVLEVKQKLYFEANLKNQTVAEGSHLKLVCSCVGPQPTIKWFKNNIPLVWSKNVKNDTKLGVGAVHIISADLNDSGTYKCTASNTAGEVETTCKVIVFPVPEKQHVAPSFVRNVKEHYDIQTNDLVLEVNVRGNPMPTIKWLRDGIDLVDPTGEKFFPMREPGGVFKLTIHDPQAKDEGQYACEATNVVGKDVLRHGVRRIMERKIAESHVFGIAYHDPNLMKHGVYEEPPKVEPPPRPHREFVFLEDGSYYIRGQTPEHLWEWETDTSAESEYEEYVSPEPEPEPEVPEEVVPEPEPEPVEKVPSRSPSPDFLIRTPPPVVKQPEPVVADDEDEDDEEEEEEEEAPPPPPKRGPKIKKLRKKRVKQPVVQEEDVVPVPAVETVPEPPKVAEVVPAEGEPVEDKDKLRKERYLRLFPELNPDEAKRVDARAVLRFGSTLHDINIVEGKPVRLFCTVLGSKADFKWYKNGEPIEFTKQMKNLSDAKEGTGVVAFTKANRDDTGEYEVVVKDKSGAVIRGSCKLNVLPAPVRIPVAEGEAPRYVRCMTQHYDLRVDDLVLETQIKGTGPIKVEWFLDGIILENNEKFIQIREPYGIHKLCIHNPQIRDNGRYMVKASNDFGTEELKYTLRFEGKAAAMPMYHMHHADKRRTYEEEKVQEPRQHREVVFLEDGSYYLKGQTPERFWEWETDTDAESEYEEYVPGETESEEEPEEVEKEEEEKEEGEKVEKPATPAKTPQPDQVPAEEKEEEAEEEEEQEEVEPPPKPVKRGPKIRKVRRKLPKQPEPVQEEKPKVVQREREPQPQPRGEPKVKLSQLISSGKSLAPPEVPRVKRWKKPIEVEFISHLRSGTIKKGKNLTLNCCCSDAQKIEVTWLKDDEPLVMGPRCRSDVTRQGYCTLDLVDLRLEDSGVYKCVAKTANGTATDSCRITVFELEKKDEVELVPPTFITPLRELYHPTTNDLHLEIRVRGNPVPTFRWMYDGIPILQSNEKYEIFNQHYYENRTKITTVQLIINDPQLRDSGKYTLIVKNDVKTVEMSRQVSIPLRFDQRVQTHKHKRMDDVVVENEAPRVLPRPPTPEPEPVPEEPVPEPVEGEEQPEEEVEEEKEDEEEED</sequence>
<feature type="compositionally biased region" description="Basic and acidic residues" evidence="3">
    <location>
        <begin position="236"/>
        <end position="250"/>
    </location>
</feature>
<proteinExistence type="predicted"/>
<feature type="compositionally biased region" description="Low complexity" evidence="3">
    <location>
        <begin position="825"/>
        <end position="845"/>
    </location>
</feature>
<feature type="compositionally biased region" description="Acidic residues" evidence="3">
    <location>
        <begin position="193"/>
        <end position="217"/>
    </location>
</feature>
<dbReference type="VEuPathDB" id="VectorBase:ACHR004470"/>
<accession>A0A182K136</accession>
<dbReference type="FunFam" id="2.60.40.10:FF:000964">
    <property type="entry name" value="Stretchin-Mlck, isoform T"/>
    <property type="match status" value="2"/>
</dbReference>
<reference evidence="6" key="1">
    <citation type="submission" date="2013-03" db="EMBL/GenBank/DDBJ databases">
        <title>The Genome Sequence of Anopheles christyi ACHKN1017.</title>
        <authorList>
            <consortium name="The Broad Institute Genomics Platform"/>
            <person name="Neafsey D.E."/>
            <person name="Besansky N."/>
            <person name="Walker B."/>
            <person name="Young S.K."/>
            <person name="Zeng Q."/>
            <person name="Gargeya S."/>
            <person name="Fitzgerald M."/>
            <person name="Haas B."/>
            <person name="Abouelleil A."/>
            <person name="Allen A.W."/>
            <person name="Alvarado L."/>
            <person name="Arachchi H.M."/>
            <person name="Berlin A.M."/>
            <person name="Chapman S.B."/>
            <person name="Gainer-Dewar J."/>
            <person name="Goldberg J."/>
            <person name="Griggs A."/>
            <person name="Gujja S."/>
            <person name="Hansen M."/>
            <person name="Howarth C."/>
            <person name="Imamovic A."/>
            <person name="Ireland A."/>
            <person name="Larimer J."/>
            <person name="McCowan C."/>
            <person name="Murphy C."/>
            <person name="Pearson M."/>
            <person name="Poon T.W."/>
            <person name="Priest M."/>
            <person name="Roberts A."/>
            <person name="Saif S."/>
            <person name="Shea T."/>
            <person name="Sisk P."/>
            <person name="Sykes S."/>
            <person name="Wortman J."/>
            <person name="Nusbaum C."/>
            <person name="Birren B."/>
        </authorList>
    </citation>
    <scope>NUCLEOTIDE SEQUENCE [LARGE SCALE GENOMIC DNA]</scope>
    <source>
        <strain evidence="6">ACHKN1017</strain>
    </source>
</reference>
<dbReference type="SUPFAM" id="SSF48726">
    <property type="entry name" value="Immunoglobulin"/>
    <property type="match status" value="12"/>
</dbReference>
<feature type="domain" description="Ig-like" evidence="4">
    <location>
        <begin position="2053"/>
        <end position="2156"/>
    </location>
</feature>
<dbReference type="FunFam" id="2.60.40.10:FF:000107">
    <property type="entry name" value="Myosin, light chain kinase a"/>
    <property type="match status" value="1"/>
</dbReference>
<feature type="region of interest" description="Disordered" evidence="3">
    <location>
        <begin position="536"/>
        <end position="578"/>
    </location>
</feature>
<feature type="compositionally biased region" description="Low complexity" evidence="3">
    <location>
        <begin position="868"/>
        <end position="884"/>
    </location>
</feature>
<feature type="region of interest" description="Disordered" evidence="3">
    <location>
        <begin position="1"/>
        <end position="48"/>
    </location>
</feature>
<dbReference type="PANTHER" id="PTHR47633">
    <property type="entry name" value="IMMUNOGLOBULIN"/>
    <property type="match status" value="1"/>
</dbReference>
<feature type="compositionally biased region" description="Acidic residues" evidence="3">
    <location>
        <begin position="1914"/>
        <end position="1949"/>
    </location>
</feature>
<feature type="region of interest" description="Disordered" evidence="3">
    <location>
        <begin position="178"/>
        <end position="279"/>
    </location>
</feature>
<dbReference type="FunFam" id="2.60.40.10:FF:002564">
    <property type="entry name" value="AGAP003610-PA"/>
    <property type="match status" value="1"/>
</dbReference>